<dbReference type="AlphaFoldDB" id="A0A0F9TJ41"/>
<reference evidence="1" key="1">
    <citation type="journal article" date="2015" name="Nature">
        <title>Complex archaea that bridge the gap between prokaryotes and eukaryotes.</title>
        <authorList>
            <person name="Spang A."/>
            <person name="Saw J.H."/>
            <person name="Jorgensen S.L."/>
            <person name="Zaremba-Niedzwiedzka K."/>
            <person name="Martijn J."/>
            <person name="Lind A.E."/>
            <person name="van Eijk R."/>
            <person name="Schleper C."/>
            <person name="Guy L."/>
            <person name="Ettema T.J."/>
        </authorList>
    </citation>
    <scope>NUCLEOTIDE SEQUENCE</scope>
</reference>
<protein>
    <submittedName>
        <fullName evidence="1">Uncharacterized protein</fullName>
    </submittedName>
</protein>
<accession>A0A0F9TJ41</accession>
<dbReference type="EMBL" id="LAZR01001645">
    <property type="protein sequence ID" value="KKN41473.1"/>
    <property type="molecule type" value="Genomic_DNA"/>
</dbReference>
<gene>
    <name evidence="1" type="ORF">LCGC14_0722870</name>
</gene>
<organism evidence="1">
    <name type="scientific">marine sediment metagenome</name>
    <dbReference type="NCBI Taxonomy" id="412755"/>
    <lineage>
        <taxon>unclassified sequences</taxon>
        <taxon>metagenomes</taxon>
        <taxon>ecological metagenomes</taxon>
    </lineage>
</organism>
<evidence type="ECO:0000313" key="1">
    <source>
        <dbReference type="EMBL" id="KKN41473.1"/>
    </source>
</evidence>
<comment type="caution">
    <text evidence="1">The sequence shown here is derived from an EMBL/GenBank/DDBJ whole genome shotgun (WGS) entry which is preliminary data.</text>
</comment>
<sequence length="109" mass="12397">MSHNRFYIGKKDQADMDGTLEEWIDDKIPNPPEGTKCECDRGTCHDLEETDTECFRLATSYLYKIDGEHVCYTYVCFDCGETGCDDEYLADREYPVTGGGYAVTPRHCA</sequence>
<proteinExistence type="predicted"/>
<name>A0A0F9TJ41_9ZZZZ</name>